<dbReference type="EnsemblMetazoa" id="GAUT047428-RA">
    <property type="protein sequence ID" value="GAUT047428-PA"/>
    <property type="gene ID" value="GAUT047428"/>
</dbReference>
<proteinExistence type="predicted"/>
<keyword evidence="3" id="KW-1185">Reference proteome</keyword>
<name>A0A1A9VTV9_GLOAU</name>
<organism evidence="2 3">
    <name type="scientific">Glossina austeni</name>
    <name type="common">Savannah tsetse fly</name>
    <dbReference type="NCBI Taxonomy" id="7395"/>
    <lineage>
        <taxon>Eukaryota</taxon>
        <taxon>Metazoa</taxon>
        <taxon>Ecdysozoa</taxon>
        <taxon>Arthropoda</taxon>
        <taxon>Hexapoda</taxon>
        <taxon>Insecta</taxon>
        <taxon>Pterygota</taxon>
        <taxon>Neoptera</taxon>
        <taxon>Endopterygota</taxon>
        <taxon>Diptera</taxon>
        <taxon>Brachycera</taxon>
        <taxon>Muscomorpha</taxon>
        <taxon>Hippoboscoidea</taxon>
        <taxon>Glossinidae</taxon>
        <taxon>Glossina</taxon>
    </lineage>
</organism>
<feature type="compositionally biased region" description="Basic and acidic residues" evidence="1">
    <location>
        <begin position="165"/>
        <end position="174"/>
    </location>
</feature>
<dbReference type="AlphaFoldDB" id="A0A1A9VTV9"/>
<evidence type="ECO:0000256" key="1">
    <source>
        <dbReference type="SAM" id="MobiDB-lite"/>
    </source>
</evidence>
<dbReference type="VEuPathDB" id="VectorBase:GAUT047428"/>
<protein>
    <submittedName>
        <fullName evidence="2">Uncharacterized protein</fullName>
    </submittedName>
</protein>
<sequence>MVQTEGKLQRFEDGFKEKRTTGVDFKKPLELLGLNNKRLKSLVLPSIFCEKANKDLRERNVTTTSGKRNKKEKLRCRLWEQLGKEGEDPCVVEFYGDYDAVSPTGSIVDGDDACTTDERWEARTYVEATVRRLQQRYATIQEVAEQEKREQKTDNLGRVENTATAREKHSEEKG</sequence>
<evidence type="ECO:0000313" key="2">
    <source>
        <dbReference type="EnsemblMetazoa" id="GAUT047428-PA"/>
    </source>
</evidence>
<accession>A0A1A9VTV9</accession>
<evidence type="ECO:0000313" key="3">
    <source>
        <dbReference type="Proteomes" id="UP000078200"/>
    </source>
</evidence>
<reference evidence="2" key="1">
    <citation type="submission" date="2020-05" db="UniProtKB">
        <authorList>
            <consortium name="EnsemblMetazoa"/>
        </authorList>
    </citation>
    <scope>IDENTIFICATION</scope>
    <source>
        <strain evidence="2">TTRI</strain>
    </source>
</reference>
<feature type="compositionally biased region" description="Basic and acidic residues" evidence="1">
    <location>
        <begin position="145"/>
        <end position="157"/>
    </location>
</feature>
<dbReference type="Proteomes" id="UP000078200">
    <property type="component" value="Unassembled WGS sequence"/>
</dbReference>
<feature type="region of interest" description="Disordered" evidence="1">
    <location>
        <begin position="144"/>
        <end position="174"/>
    </location>
</feature>